<dbReference type="InterPro" id="IPR005913">
    <property type="entry name" value="dTDP_dehydrorham_reduct"/>
</dbReference>
<dbReference type="EC" id="1.1.1.133" evidence="2"/>
<gene>
    <name evidence="4" type="ORF">UU50_C0003G0040</name>
</gene>
<evidence type="ECO:0000313" key="5">
    <source>
        <dbReference type="Proteomes" id="UP000033930"/>
    </source>
</evidence>
<dbReference type="PANTHER" id="PTHR10491:SF4">
    <property type="entry name" value="METHIONINE ADENOSYLTRANSFERASE 2 SUBUNIT BETA"/>
    <property type="match status" value="1"/>
</dbReference>
<sequence>MKTMITGSQGMLGQYLVEVFESAGHKVISATRKDLDITDIESVLSFVQDKKPEVIINAAAYNLVDKVEEPEIFELAMKINAKGPENLAKAAQIVHARFVHFSTDYVFDGEKGDYYQEDDTPNPISKYGETKLEGERLALQACDKTFICRVVKLFGNQATGESGKEGFIDIMLRLNRDLPDLKIADDEYGLPTYALDAARAVLELMEKDYCPGIYHLVNEGEPVSVYGFAKEVFEAMGITENYRPCPRSDFPRLAKCPHYSPLANTKFPKLRPRTEALAEFLSNHPSFPRRG</sequence>
<evidence type="ECO:0000259" key="3">
    <source>
        <dbReference type="Pfam" id="PF04321"/>
    </source>
</evidence>
<dbReference type="CDD" id="cd05254">
    <property type="entry name" value="dTDP_HR_like_SDR_e"/>
    <property type="match status" value="1"/>
</dbReference>
<dbReference type="SUPFAM" id="SSF51735">
    <property type="entry name" value="NAD(P)-binding Rossmann-fold domains"/>
    <property type="match status" value="1"/>
</dbReference>
<dbReference type="NCBIfam" id="TIGR01214">
    <property type="entry name" value="rmlD"/>
    <property type="match status" value="1"/>
</dbReference>
<dbReference type="PANTHER" id="PTHR10491">
    <property type="entry name" value="DTDP-4-DEHYDRORHAMNOSE REDUCTASE"/>
    <property type="match status" value="1"/>
</dbReference>
<organism evidence="4 5">
    <name type="scientific">Candidatus Uhrbacteria bacterium GW2011_GWC1_41_20</name>
    <dbReference type="NCBI Taxonomy" id="1618983"/>
    <lineage>
        <taxon>Bacteria</taxon>
        <taxon>Candidatus Uhriibacteriota</taxon>
    </lineage>
</organism>
<dbReference type="Gene3D" id="3.90.25.10">
    <property type="entry name" value="UDP-galactose 4-epimerase, domain 1"/>
    <property type="match status" value="1"/>
</dbReference>
<comment type="function">
    <text evidence="2">Catalyzes the reduction of dTDP-6-deoxy-L-lyxo-4-hexulose to yield dTDP-L-rhamnose.</text>
</comment>
<evidence type="ECO:0000256" key="1">
    <source>
        <dbReference type="ARBA" id="ARBA00010944"/>
    </source>
</evidence>
<comment type="similarity">
    <text evidence="1 2">Belongs to the dTDP-4-dehydrorhamnose reductase family.</text>
</comment>
<name>A0A0G0XS30_9BACT</name>
<reference evidence="4 5" key="1">
    <citation type="journal article" date="2015" name="Nature">
        <title>rRNA introns, odd ribosomes, and small enigmatic genomes across a large radiation of phyla.</title>
        <authorList>
            <person name="Brown C.T."/>
            <person name="Hug L.A."/>
            <person name="Thomas B.C."/>
            <person name="Sharon I."/>
            <person name="Castelle C.J."/>
            <person name="Singh A."/>
            <person name="Wilkins M.J."/>
            <person name="Williams K.H."/>
            <person name="Banfield J.F."/>
        </authorList>
    </citation>
    <scope>NUCLEOTIDE SEQUENCE [LARGE SCALE GENOMIC DNA]</scope>
</reference>
<dbReference type="GO" id="GO:0005829">
    <property type="term" value="C:cytosol"/>
    <property type="evidence" value="ECO:0007669"/>
    <property type="project" value="TreeGrafter"/>
</dbReference>
<dbReference type="GO" id="GO:0008831">
    <property type="term" value="F:dTDP-4-dehydrorhamnose reductase activity"/>
    <property type="evidence" value="ECO:0007669"/>
    <property type="project" value="UniProtKB-EC"/>
</dbReference>
<dbReference type="InterPro" id="IPR036291">
    <property type="entry name" value="NAD(P)-bd_dom_sf"/>
</dbReference>
<comment type="caution">
    <text evidence="4">The sequence shown here is derived from an EMBL/GenBank/DDBJ whole genome shotgun (WGS) entry which is preliminary data.</text>
</comment>
<dbReference type="Pfam" id="PF04321">
    <property type="entry name" value="RmlD_sub_bind"/>
    <property type="match status" value="1"/>
</dbReference>
<proteinExistence type="inferred from homology"/>
<dbReference type="PATRIC" id="fig|1618983.3.peg.172"/>
<dbReference type="InterPro" id="IPR029903">
    <property type="entry name" value="RmlD-like-bd"/>
</dbReference>
<dbReference type="Proteomes" id="UP000033930">
    <property type="component" value="Unassembled WGS sequence"/>
</dbReference>
<comment type="pathway">
    <text evidence="2">Carbohydrate biosynthesis; dTDP-L-rhamnose biosynthesis.</text>
</comment>
<dbReference type="GO" id="GO:0019305">
    <property type="term" value="P:dTDP-rhamnose biosynthetic process"/>
    <property type="evidence" value="ECO:0007669"/>
    <property type="project" value="UniProtKB-UniPathway"/>
</dbReference>
<accession>A0A0G0XS30</accession>
<evidence type="ECO:0000313" key="4">
    <source>
        <dbReference type="EMBL" id="KKR99735.1"/>
    </source>
</evidence>
<evidence type="ECO:0000256" key="2">
    <source>
        <dbReference type="RuleBase" id="RU364082"/>
    </source>
</evidence>
<dbReference type="AlphaFoldDB" id="A0A0G0XS30"/>
<dbReference type="EMBL" id="LCAW01000003">
    <property type="protein sequence ID" value="KKR99735.1"/>
    <property type="molecule type" value="Genomic_DNA"/>
</dbReference>
<keyword evidence="2" id="KW-0521">NADP</keyword>
<dbReference type="UniPathway" id="UPA00124"/>
<dbReference type="Gene3D" id="3.40.50.720">
    <property type="entry name" value="NAD(P)-binding Rossmann-like Domain"/>
    <property type="match status" value="1"/>
</dbReference>
<protein>
    <recommendedName>
        <fullName evidence="2">dTDP-4-dehydrorhamnose reductase</fullName>
        <ecNumber evidence="2">1.1.1.133</ecNumber>
    </recommendedName>
</protein>
<keyword evidence="2" id="KW-0560">Oxidoreductase</keyword>
<feature type="domain" description="RmlD-like substrate binding" evidence="3">
    <location>
        <begin position="1"/>
        <end position="270"/>
    </location>
</feature>